<evidence type="ECO:0000256" key="2">
    <source>
        <dbReference type="ARBA" id="ARBA00023267"/>
    </source>
</evidence>
<dbReference type="InterPro" id="IPR004143">
    <property type="entry name" value="BPL_LPL_catalytic"/>
</dbReference>
<keyword evidence="7" id="KW-1185">Reference proteome</keyword>
<dbReference type="Gene3D" id="3.30.930.10">
    <property type="entry name" value="Bira Bifunctional Protein, Domain 2"/>
    <property type="match status" value="1"/>
</dbReference>
<organism evidence="6 7">
    <name type="scientific">Actinomyces lilanjuaniae</name>
    <dbReference type="NCBI Taxonomy" id="2321394"/>
    <lineage>
        <taxon>Bacteria</taxon>
        <taxon>Bacillati</taxon>
        <taxon>Actinomycetota</taxon>
        <taxon>Actinomycetes</taxon>
        <taxon>Actinomycetales</taxon>
        <taxon>Actinomycetaceae</taxon>
        <taxon>Actinomyces</taxon>
    </lineage>
</organism>
<dbReference type="InterPro" id="IPR003142">
    <property type="entry name" value="BPL_C"/>
</dbReference>
<protein>
    <recommendedName>
        <fullName evidence="3">biotin--[biotin carboxyl-carrier protein] ligase</fullName>
        <ecNumber evidence="3">6.3.4.15</ecNumber>
    </recommendedName>
</protein>
<evidence type="ECO:0000256" key="3">
    <source>
        <dbReference type="ARBA" id="ARBA00024227"/>
    </source>
</evidence>
<dbReference type="Pfam" id="PF03099">
    <property type="entry name" value="BPL_LplA_LipB"/>
    <property type="match status" value="1"/>
</dbReference>
<keyword evidence="1 6" id="KW-0436">Ligase</keyword>
<dbReference type="PANTHER" id="PTHR12835">
    <property type="entry name" value="BIOTIN PROTEIN LIGASE"/>
    <property type="match status" value="1"/>
</dbReference>
<evidence type="ECO:0000313" key="7">
    <source>
        <dbReference type="Proteomes" id="UP000273001"/>
    </source>
</evidence>
<dbReference type="Proteomes" id="UP000273001">
    <property type="component" value="Chromosome"/>
</dbReference>
<evidence type="ECO:0000313" key="6">
    <source>
        <dbReference type="EMBL" id="AYD90281.1"/>
    </source>
</evidence>
<dbReference type="GO" id="GO:0016874">
    <property type="term" value="F:ligase activity"/>
    <property type="evidence" value="ECO:0007669"/>
    <property type="project" value="UniProtKB-KW"/>
</dbReference>
<keyword evidence="2" id="KW-0092">Biotin</keyword>
<evidence type="ECO:0000259" key="4">
    <source>
        <dbReference type="Pfam" id="PF02237"/>
    </source>
</evidence>
<dbReference type="InterPro" id="IPR004408">
    <property type="entry name" value="Biotin_CoA_COase_ligase"/>
</dbReference>
<dbReference type="RefSeq" id="WP_120205054.1">
    <property type="nucleotide sequence ID" value="NZ_CP032514.1"/>
</dbReference>
<dbReference type="CDD" id="cd16442">
    <property type="entry name" value="BPL"/>
    <property type="match status" value="1"/>
</dbReference>
<accession>A0ABN5PPK4</accession>
<dbReference type="Pfam" id="PF02237">
    <property type="entry name" value="BPL_C"/>
    <property type="match status" value="1"/>
</dbReference>
<proteinExistence type="predicted"/>
<dbReference type="EMBL" id="CP032514">
    <property type="protein sequence ID" value="AYD90281.1"/>
    <property type="molecule type" value="Genomic_DNA"/>
</dbReference>
<reference evidence="6 7" key="1">
    <citation type="submission" date="2018-09" db="EMBL/GenBank/DDBJ databases">
        <authorList>
            <person name="Li J."/>
        </authorList>
    </citation>
    <scope>NUCLEOTIDE SEQUENCE [LARGE SCALE GENOMIC DNA]</scope>
    <source>
        <strain evidence="6 7">2129</strain>
    </source>
</reference>
<gene>
    <name evidence="6" type="ORF">D5R93_10175</name>
</gene>
<feature type="domain" description="Biotin protein ligase C-terminal" evidence="4">
    <location>
        <begin position="258"/>
        <end position="302"/>
    </location>
</feature>
<dbReference type="InterPro" id="IPR045864">
    <property type="entry name" value="aa-tRNA-synth_II/BPL/LPL"/>
</dbReference>
<name>A0ABN5PPK4_9ACTO</name>
<dbReference type="PANTHER" id="PTHR12835:SF5">
    <property type="entry name" value="BIOTIN--PROTEIN LIGASE"/>
    <property type="match status" value="1"/>
</dbReference>
<evidence type="ECO:0000259" key="5">
    <source>
        <dbReference type="Pfam" id="PF03099"/>
    </source>
</evidence>
<dbReference type="SUPFAM" id="SSF55681">
    <property type="entry name" value="Class II aaRS and biotin synthetases"/>
    <property type="match status" value="1"/>
</dbReference>
<feature type="domain" description="BPL/LPL catalytic" evidence="5">
    <location>
        <begin position="38"/>
        <end position="144"/>
    </location>
</feature>
<evidence type="ECO:0000256" key="1">
    <source>
        <dbReference type="ARBA" id="ARBA00022598"/>
    </source>
</evidence>
<sequence length="311" mass="32286">MDHDRSGSRGFRRVVTVPETASTQDDLHDALVRGEEGWPHLSALRALRQTAGRGRQGRSWQTPAEGALTVSVVLRPLVGADRLDWLPLVAGLAVRESLLPLTEGVPWRLGLKWPNDVVAVPEGADVPDVPGWAGTRKVAGVLAELVVPGVGPASSAEGAAAGRDGSQGAAADEAAACRVQAPGVVLGIGVNVGQDSEGLPVPWATSLRLLGSSARPEDVMALLGRTLAARVGQWEDAGGDPDAGDGHLGRELRAVCTTLGQQVSVRSPAGVVRGTARDVTPELVVDTPDGPQCLRAGEVSVRRQDLSETTL</sequence>
<dbReference type="EC" id="6.3.4.15" evidence="3"/>
<dbReference type="Gene3D" id="2.30.30.100">
    <property type="match status" value="1"/>
</dbReference>